<keyword evidence="4" id="KW-0411">Iron-sulfur</keyword>
<name>A0AA46SH00_CYTFI</name>
<feature type="domain" description="Rieske" evidence="7">
    <location>
        <begin position="1"/>
        <end position="81"/>
    </location>
</feature>
<keyword evidence="3" id="KW-0408">Iron</keyword>
<evidence type="ECO:0000256" key="5">
    <source>
        <dbReference type="ARBA" id="ARBA00023157"/>
    </source>
</evidence>
<evidence type="ECO:0000256" key="1">
    <source>
        <dbReference type="ARBA" id="ARBA00022714"/>
    </source>
</evidence>
<dbReference type="GO" id="GO:0016705">
    <property type="term" value="F:oxidoreductase activity, acting on paired donors, with incorporation or reduction of molecular oxygen"/>
    <property type="evidence" value="ECO:0007669"/>
    <property type="project" value="UniProtKB-ARBA"/>
</dbReference>
<evidence type="ECO:0000256" key="6">
    <source>
        <dbReference type="ARBA" id="ARBA00034078"/>
    </source>
</evidence>
<dbReference type="RefSeq" id="WP_019380851.1">
    <property type="nucleotide sequence ID" value="NZ_CP107028.1"/>
</dbReference>
<geneLocation type="plasmid" evidence="8 9">
    <name>p1</name>
</geneLocation>
<proteinExistence type="predicted"/>
<reference evidence="8" key="1">
    <citation type="submission" date="2022-10" db="EMBL/GenBank/DDBJ databases">
        <title>Mechanism of multi-heavy metal repair in Cytobacillus Firmus M7.</title>
        <authorList>
            <person name="Li X."/>
            <person name="Yu C."/>
        </authorList>
    </citation>
    <scope>NUCLEOTIDE SEQUENCE</scope>
    <source>
        <strain evidence="8">M7</strain>
        <plasmid evidence="8">p1</plasmid>
    </source>
</reference>
<evidence type="ECO:0000313" key="8">
    <source>
        <dbReference type="EMBL" id="UYG98318.1"/>
    </source>
</evidence>
<comment type="cofactor">
    <cofactor evidence="6">
        <name>[2Fe-2S] cluster</name>
        <dbReference type="ChEBI" id="CHEBI:190135"/>
    </cofactor>
</comment>
<evidence type="ECO:0000256" key="4">
    <source>
        <dbReference type="ARBA" id="ARBA00023014"/>
    </source>
</evidence>
<dbReference type="Gene3D" id="2.102.10.10">
    <property type="entry name" value="Rieske [2Fe-2S] iron-sulphur domain"/>
    <property type="match status" value="1"/>
</dbReference>
<dbReference type="GO" id="GO:0051537">
    <property type="term" value="F:2 iron, 2 sulfur cluster binding"/>
    <property type="evidence" value="ECO:0007669"/>
    <property type="project" value="UniProtKB-KW"/>
</dbReference>
<dbReference type="PANTHER" id="PTHR10134">
    <property type="entry name" value="CYTOCHROME B-C1 COMPLEX SUBUNIT RIESKE, MITOCHONDRIAL"/>
    <property type="match status" value="1"/>
</dbReference>
<evidence type="ECO:0000259" key="7">
    <source>
        <dbReference type="PROSITE" id="PS51296"/>
    </source>
</evidence>
<protein>
    <submittedName>
        <fullName evidence="8">Rieske 2Fe-2S domain-containing protein</fullName>
    </submittedName>
</protein>
<dbReference type="InterPro" id="IPR014349">
    <property type="entry name" value="Rieske_Fe-S_prot"/>
</dbReference>
<dbReference type="GO" id="GO:0046872">
    <property type="term" value="F:metal ion binding"/>
    <property type="evidence" value="ECO:0007669"/>
    <property type="project" value="UniProtKB-KW"/>
</dbReference>
<dbReference type="GO" id="GO:0016020">
    <property type="term" value="C:membrane"/>
    <property type="evidence" value="ECO:0007669"/>
    <property type="project" value="InterPro"/>
</dbReference>
<dbReference type="PROSITE" id="PS51296">
    <property type="entry name" value="RIESKE"/>
    <property type="match status" value="1"/>
</dbReference>
<keyword evidence="8" id="KW-0614">Plasmid</keyword>
<dbReference type="EMBL" id="CP107028">
    <property type="protein sequence ID" value="UYG98318.1"/>
    <property type="molecule type" value="Genomic_DNA"/>
</dbReference>
<evidence type="ECO:0000256" key="3">
    <source>
        <dbReference type="ARBA" id="ARBA00023004"/>
    </source>
</evidence>
<gene>
    <name evidence="8" type="ORF">OD459_25965</name>
</gene>
<dbReference type="PRINTS" id="PR00162">
    <property type="entry name" value="RIESKE"/>
</dbReference>
<keyword evidence="1" id="KW-0001">2Fe-2S</keyword>
<sequence length="94" mass="10379">MEGFVYINKTENDDSLIIMSPSTHLGCIAGNAEEAIKKEGITFYCPCQGGRYDEFGFNVGGPLPRPLDVFKTYIQDGNVYIAILSPIKREKSKG</sequence>
<dbReference type="Proteomes" id="UP001163104">
    <property type="component" value="Plasmid p1"/>
</dbReference>
<dbReference type="AlphaFoldDB" id="A0AA46SH00"/>
<organism evidence="8 9">
    <name type="scientific">Cytobacillus firmus</name>
    <name type="common">Bacillus firmus</name>
    <dbReference type="NCBI Taxonomy" id="1399"/>
    <lineage>
        <taxon>Bacteria</taxon>
        <taxon>Bacillati</taxon>
        <taxon>Bacillota</taxon>
        <taxon>Bacilli</taxon>
        <taxon>Bacillales</taxon>
        <taxon>Bacillaceae</taxon>
        <taxon>Cytobacillus</taxon>
    </lineage>
</organism>
<accession>A0AA46SH00</accession>
<dbReference type="SUPFAM" id="SSF50022">
    <property type="entry name" value="ISP domain"/>
    <property type="match status" value="1"/>
</dbReference>
<dbReference type="InterPro" id="IPR017941">
    <property type="entry name" value="Rieske_2Fe-2S"/>
</dbReference>
<dbReference type="InterPro" id="IPR036922">
    <property type="entry name" value="Rieske_2Fe-2S_sf"/>
</dbReference>
<evidence type="ECO:0000313" key="9">
    <source>
        <dbReference type="Proteomes" id="UP001163104"/>
    </source>
</evidence>
<evidence type="ECO:0000256" key="2">
    <source>
        <dbReference type="ARBA" id="ARBA00022723"/>
    </source>
</evidence>
<dbReference type="InterPro" id="IPR005805">
    <property type="entry name" value="Rieske_Fe-S_prot_C"/>
</dbReference>
<keyword evidence="5" id="KW-1015">Disulfide bond</keyword>
<dbReference type="GO" id="GO:0004497">
    <property type="term" value="F:monooxygenase activity"/>
    <property type="evidence" value="ECO:0007669"/>
    <property type="project" value="UniProtKB-ARBA"/>
</dbReference>
<keyword evidence="2" id="KW-0479">Metal-binding</keyword>